<organism evidence="1">
    <name type="scientific">uncultured Pyrinomonadaceae bacterium</name>
    <dbReference type="NCBI Taxonomy" id="2283094"/>
    <lineage>
        <taxon>Bacteria</taxon>
        <taxon>Pseudomonadati</taxon>
        <taxon>Acidobacteriota</taxon>
        <taxon>Blastocatellia</taxon>
        <taxon>Blastocatellales</taxon>
        <taxon>Pyrinomonadaceae</taxon>
        <taxon>environmental samples</taxon>
    </lineage>
</organism>
<gene>
    <name evidence="1" type="ORF">AVDCRST_MAG74-710</name>
</gene>
<protein>
    <submittedName>
        <fullName evidence="1">Uncharacterized protein</fullName>
    </submittedName>
</protein>
<proteinExistence type="predicted"/>
<sequence length="46" mass="5483">MAKREKAKKVKSVKRHDLAFNKKFTSPQKISFAGFFRFFPLCYIKN</sequence>
<dbReference type="AlphaFoldDB" id="A0A6J4NHU0"/>
<reference evidence="1" key="1">
    <citation type="submission" date="2020-02" db="EMBL/GenBank/DDBJ databases">
        <authorList>
            <person name="Meier V. D."/>
        </authorList>
    </citation>
    <scope>NUCLEOTIDE SEQUENCE</scope>
    <source>
        <strain evidence="1">AVDCRST_MAG74</strain>
    </source>
</reference>
<dbReference type="EMBL" id="CADCUR010000054">
    <property type="protein sequence ID" value="CAA9386363.1"/>
    <property type="molecule type" value="Genomic_DNA"/>
</dbReference>
<name>A0A6J4NHU0_9BACT</name>
<accession>A0A6J4NHU0</accession>
<evidence type="ECO:0000313" key="1">
    <source>
        <dbReference type="EMBL" id="CAA9386363.1"/>
    </source>
</evidence>